<protein>
    <recommendedName>
        <fullName evidence="9">MLO-like protein</fullName>
    </recommendedName>
</protein>
<dbReference type="Proteomes" id="UP000434276">
    <property type="component" value="Unassembled WGS sequence"/>
</dbReference>
<feature type="transmembrane region" description="Helical" evidence="11">
    <location>
        <begin position="164"/>
        <end position="185"/>
    </location>
</feature>
<reference evidence="15" key="1">
    <citation type="journal article" date="2016" name="Proc. Natl. Acad. Sci. U.S.A.">
        <title>Chromosome-level assembly of Arabidopsis thaliana Ler reveals the extent of translocation and inversion polymorphisms.</title>
        <authorList>
            <person name="Zapata L."/>
            <person name="Ding J."/>
            <person name="Willing E.M."/>
            <person name="Hartwig B."/>
            <person name="Bezdan D."/>
            <person name="Jiao W.B."/>
            <person name="Patel V."/>
            <person name="Velikkakam James G."/>
            <person name="Koornneef M."/>
            <person name="Ossowski S."/>
            <person name="Schneeberger K."/>
        </authorList>
    </citation>
    <scope>NUCLEOTIDE SEQUENCE [LARGE SCALE GENOMIC DNA]</scope>
    <source>
        <strain evidence="15">cv. Landsberg erecta</strain>
    </source>
</reference>
<reference evidence="13 16" key="3">
    <citation type="submission" date="2019-12" db="EMBL/GenBank/DDBJ databases">
        <authorList>
            <person name="Jiao W.-B."/>
            <person name="Schneeberger K."/>
        </authorList>
    </citation>
    <scope>NUCLEOTIDE SEQUENCE [LARGE SCALE GENOMIC DNA]</scope>
    <source>
        <strain evidence="16">cv. C24</strain>
    </source>
</reference>
<feature type="transmembrane region" description="Helical" evidence="11">
    <location>
        <begin position="312"/>
        <end position="330"/>
    </location>
</feature>
<dbReference type="Pfam" id="PF03094">
    <property type="entry name" value="Mlo"/>
    <property type="match status" value="1"/>
</dbReference>
<evidence type="ECO:0000256" key="11">
    <source>
        <dbReference type="SAM" id="Phobius"/>
    </source>
</evidence>
<dbReference type="GO" id="GO:0016020">
    <property type="term" value="C:membrane"/>
    <property type="evidence" value="ECO:0007669"/>
    <property type="project" value="UniProtKB-SubCell"/>
</dbReference>
<feature type="transmembrane region" description="Helical" evidence="11">
    <location>
        <begin position="371"/>
        <end position="395"/>
    </location>
</feature>
<keyword evidence="3 9" id="KW-0812">Transmembrane</keyword>
<keyword evidence="4 9" id="KW-0611">Plant defense</keyword>
<dbReference type="EMBL" id="CACSHJ010000088">
    <property type="protein sequence ID" value="CAA0364161.1"/>
    <property type="molecule type" value="Genomic_DNA"/>
</dbReference>
<evidence type="ECO:0000256" key="7">
    <source>
        <dbReference type="ARBA" id="ARBA00023136"/>
    </source>
</evidence>
<comment type="function">
    <text evidence="9">May be involved in modulation of pathogen defense and leaf cell death.</text>
</comment>
<keyword evidence="12" id="KW-0732">Signal</keyword>
<keyword evidence="5 9" id="KW-0112">Calmodulin-binding</keyword>
<evidence type="ECO:0000256" key="12">
    <source>
        <dbReference type="SAM" id="SignalP"/>
    </source>
</evidence>
<dbReference type="GO" id="GO:0006952">
    <property type="term" value="P:defense response"/>
    <property type="evidence" value="ECO:0007669"/>
    <property type="project" value="UniProtKB-KW"/>
</dbReference>
<comment type="subcellular location">
    <subcellularLocation>
        <location evidence="1 9">Membrane</location>
        <topology evidence="1 9">Multi-pass membrane protein</topology>
    </subcellularLocation>
</comment>
<keyword evidence="10" id="KW-0175">Coiled coil</keyword>
<evidence type="ECO:0000256" key="6">
    <source>
        <dbReference type="ARBA" id="ARBA00022989"/>
    </source>
</evidence>
<comment type="domain">
    <text evidence="9">The C-terminus contains a calmodulin-binding domain, which binds calmodulin in a calcium-dependent fashion.</text>
</comment>
<feature type="transmembrane region" description="Helical" evidence="11">
    <location>
        <begin position="39"/>
        <end position="55"/>
    </location>
</feature>
<feature type="signal peptide" evidence="12">
    <location>
        <begin position="1"/>
        <end position="23"/>
    </location>
</feature>
<evidence type="ECO:0000256" key="4">
    <source>
        <dbReference type="ARBA" id="ARBA00022821"/>
    </source>
</evidence>
<keyword evidence="6 9" id="KW-1133">Transmembrane helix</keyword>
<feature type="transmembrane region" description="Helical" evidence="11">
    <location>
        <begin position="287"/>
        <end position="306"/>
    </location>
</feature>
<evidence type="ECO:0000256" key="8">
    <source>
        <dbReference type="ARBA" id="ARBA00023265"/>
    </source>
</evidence>
<reference evidence="14" key="2">
    <citation type="submission" date="2016-03" db="EMBL/GenBank/DDBJ databases">
        <title>Full-length assembly of Arabidopsis thaliana Ler reveals the complement of translocations and inversions.</title>
        <authorList>
            <person name="Zapata L."/>
            <person name="Schneeberger K."/>
            <person name="Ossowski S."/>
        </authorList>
    </citation>
    <scope>NUCLEOTIDE SEQUENCE [LARGE SCALE GENOMIC DNA]</scope>
    <source>
        <tissue evidence="14">Leaf</tissue>
    </source>
</reference>
<evidence type="ECO:0000313" key="15">
    <source>
        <dbReference type="Proteomes" id="UP000078284"/>
    </source>
</evidence>
<dbReference type="EMBL" id="LUHQ01000002">
    <property type="protein sequence ID" value="OAP10546.1"/>
    <property type="molecule type" value="Genomic_DNA"/>
</dbReference>
<gene>
    <name evidence="9" type="primary">MLO</name>
    <name evidence="14" type="ordered locus">AXX17_At2g12630</name>
    <name evidence="13" type="ORF">C24_LOCUS7941</name>
</gene>
<dbReference type="OrthoDB" id="1388414at2759"/>
<dbReference type="Proteomes" id="UP000078284">
    <property type="component" value="Chromosome 2"/>
</dbReference>
<feature type="chain" id="PRO_5033256249" description="MLO-like protein" evidence="12">
    <location>
        <begin position="24"/>
        <end position="542"/>
    </location>
</feature>
<feature type="transmembrane region" description="Helical" evidence="11">
    <location>
        <begin position="407"/>
        <end position="435"/>
    </location>
</feature>
<proteinExistence type="inferred from homology"/>
<dbReference type="GO" id="GO:0005516">
    <property type="term" value="F:calmodulin binding"/>
    <property type="evidence" value="ECO:0007669"/>
    <property type="project" value="UniProtKB-KW"/>
</dbReference>
<accession>A0A5S9WYP9</accession>
<evidence type="ECO:0000313" key="16">
    <source>
        <dbReference type="Proteomes" id="UP000434276"/>
    </source>
</evidence>
<name>A0A178VXK5_ARATH</name>
<dbReference type="ExpressionAtlas" id="A0A178VXK5">
    <property type="expression patterns" value="baseline and differential"/>
</dbReference>
<organism evidence="14 15">
    <name type="scientific">Arabidopsis thaliana</name>
    <name type="common">Mouse-ear cress</name>
    <dbReference type="NCBI Taxonomy" id="3702"/>
    <lineage>
        <taxon>Eukaryota</taxon>
        <taxon>Viridiplantae</taxon>
        <taxon>Streptophyta</taxon>
        <taxon>Embryophyta</taxon>
        <taxon>Tracheophyta</taxon>
        <taxon>Spermatophyta</taxon>
        <taxon>Magnoliopsida</taxon>
        <taxon>eudicotyledons</taxon>
        <taxon>Gunneridae</taxon>
        <taxon>Pentapetalae</taxon>
        <taxon>rosids</taxon>
        <taxon>malvids</taxon>
        <taxon>Brassicales</taxon>
        <taxon>Brassicaceae</taxon>
        <taxon>Camelineae</taxon>
        <taxon>Arabidopsis</taxon>
    </lineage>
</organism>
<dbReference type="PANTHER" id="PTHR31942:SF79">
    <property type="entry name" value="MLO-LIKE PROTEIN 10-RELATED"/>
    <property type="match status" value="1"/>
</dbReference>
<dbReference type="AlphaFoldDB" id="A0A178VXK5"/>
<evidence type="ECO:0000256" key="5">
    <source>
        <dbReference type="ARBA" id="ARBA00022860"/>
    </source>
</evidence>
<evidence type="ECO:0000313" key="14">
    <source>
        <dbReference type="EMBL" id="OAP10546.1"/>
    </source>
</evidence>
<evidence type="ECO:0000256" key="1">
    <source>
        <dbReference type="ARBA" id="ARBA00004141"/>
    </source>
</evidence>
<accession>A0A178VXK5</accession>
<feature type="coiled-coil region" evidence="10">
    <location>
        <begin position="511"/>
        <end position="538"/>
    </location>
</feature>
<comment type="similarity">
    <text evidence="2 9">Belongs to the MLO family.</text>
</comment>
<evidence type="ECO:0000256" key="2">
    <source>
        <dbReference type="ARBA" id="ARBA00006574"/>
    </source>
</evidence>
<evidence type="ECO:0000256" key="3">
    <source>
        <dbReference type="ARBA" id="ARBA00022692"/>
    </source>
</evidence>
<keyword evidence="8 9" id="KW-0568">Pathogenesis-related protein</keyword>
<keyword evidence="7 9" id="KW-0472">Membrane</keyword>
<evidence type="ECO:0000313" key="13">
    <source>
        <dbReference type="EMBL" id="CAA0364161.1"/>
    </source>
</evidence>
<evidence type="ECO:0000256" key="9">
    <source>
        <dbReference type="RuleBase" id="RU280816"/>
    </source>
</evidence>
<dbReference type="PANTHER" id="PTHR31942">
    <property type="entry name" value="MLO-LIKE PROTEIN 1"/>
    <property type="match status" value="1"/>
</dbReference>
<evidence type="ECO:0000256" key="10">
    <source>
        <dbReference type="SAM" id="Coils"/>
    </source>
</evidence>
<dbReference type="InterPro" id="IPR004326">
    <property type="entry name" value="Mlo"/>
</dbReference>
<sequence length="542" mass="62099">MITRSRCRRSLLWFLVFHGGATATGAPSGGKELSQTPTWAVAVVCTFLILISHLLEKGLQRLANWLWKKHKNSLLEALEKIKAELMILGFISLLLTFGEPYILKICVPRKAALSMLPCLSEDTELFQKLAPSSLSRHLLAAGDTSINCKQGSEPLITLKGLHQLHILLFFLAIFHIVYSLITMMLSRLKIRGWKKWEQETLSNDYEFSIDHSRLRLTHETSFVREHTSFWTTTPFFFYVGCFFRQFFVSVERTDYLTLRHGFISAHLAPGRKFNFQRYIKRSLEDDFKLVVGISPVLWASFVIFLLFNVNGWITLFWASIPPLLIILAVGTKLQAIMATMALEIVETHAVVQGMPLVQGSDRYFWFDCPQLLLHLIHFALFQNAFQITHFFWIWYSFGLKSCFHKDFNLVVSKLFLCLGALILCSYITLPLYALVTQMGSHMKKAVFDEQMAKALKKWHKDIKLKKGKARKLPSKTLGVSESFSLSSSSSATTLHRSKTTGHSSNIIYYKQEDEEDEMSDLEAGAEDAIDRIQQQEMQFHNS</sequence>